<keyword evidence="2" id="KW-0472">Membrane</keyword>
<keyword evidence="2" id="KW-1133">Transmembrane helix</keyword>
<evidence type="ECO:0000313" key="5">
    <source>
        <dbReference type="Proteomes" id="UP000887013"/>
    </source>
</evidence>
<gene>
    <name evidence="4" type="ORF">NPIL_618171</name>
</gene>
<comment type="caution">
    <text evidence="4">The sequence shown here is derived from an EMBL/GenBank/DDBJ whole genome shotgun (WGS) entry which is preliminary data.</text>
</comment>
<dbReference type="Gene3D" id="2.10.50.10">
    <property type="entry name" value="Tumor Necrosis Factor Receptor, subunit A, domain 2"/>
    <property type="match status" value="2"/>
</dbReference>
<dbReference type="InterPro" id="IPR011641">
    <property type="entry name" value="Tyr-kin_ephrin_A/B_rcpt-like"/>
</dbReference>
<dbReference type="PROSITE" id="PS00022">
    <property type="entry name" value="EGF_1"/>
    <property type="match status" value="1"/>
</dbReference>
<feature type="disulfide bond" evidence="1">
    <location>
        <begin position="158"/>
        <end position="175"/>
    </location>
</feature>
<feature type="non-terminal residue" evidence="4">
    <location>
        <position position="296"/>
    </location>
</feature>
<sequence>ECAAGFQLTKDGNCEPCMRGYFRPKGAPSCIKCPPQRTTPSISAKSESECSEELCSPGYFMDSSRHCIECPKGSYMDHEQQESECRPCPQDTTTATKGATSESDCTNPCLVDGQMRLCQANAFCVFREDIDSFACECQPKYRLENKTGECVSVCESYCINGGTCEVNAETHEPMCHCVTNFHGSRCESKAEFVYIAGGIAGAVIFIILLVLLIWMICVSFCRFSNEILFEMEPTKRTISEILFEDEDMPFDSDDEIITECSQDFLEASPFFENLPSQFGNGMELEDAIILEERSRR</sequence>
<keyword evidence="1" id="KW-0245">EGF-like domain</keyword>
<dbReference type="Proteomes" id="UP000887013">
    <property type="component" value="Unassembled WGS sequence"/>
</dbReference>
<feature type="transmembrane region" description="Helical" evidence="2">
    <location>
        <begin position="192"/>
        <end position="216"/>
    </location>
</feature>
<dbReference type="SUPFAM" id="SSF57184">
    <property type="entry name" value="Growth factor receptor domain"/>
    <property type="match status" value="1"/>
</dbReference>
<reference evidence="4" key="1">
    <citation type="submission" date="2020-08" db="EMBL/GenBank/DDBJ databases">
        <title>Multicomponent nature underlies the extraordinary mechanical properties of spider dragline silk.</title>
        <authorList>
            <person name="Kono N."/>
            <person name="Nakamura H."/>
            <person name="Mori M."/>
            <person name="Yoshida Y."/>
            <person name="Ohtoshi R."/>
            <person name="Malay A.D."/>
            <person name="Moran D.A.P."/>
            <person name="Tomita M."/>
            <person name="Numata K."/>
            <person name="Arakawa K."/>
        </authorList>
    </citation>
    <scope>NUCLEOTIDE SEQUENCE</scope>
</reference>
<dbReference type="SMART" id="SM00181">
    <property type="entry name" value="EGF"/>
    <property type="match status" value="3"/>
</dbReference>
<feature type="non-terminal residue" evidence="4">
    <location>
        <position position="1"/>
    </location>
</feature>
<feature type="domain" description="EGF-like" evidence="3">
    <location>
        <begin position="151"/>
        <end position="187"/>
    </location>
</feature>
<keyword evidence="1" id="KW-1015">Disulfide bond</keyword>
<dbReference type="PROSITE" id="PS50026">
    <property type="entry name" value="EGF_3"/>
    <property type="match status" value="1"/>
</dbReference>
<accession>A0A8X6IZB4</accession>
<organism evidence="4 5">
    <name type="scientific">Nephila pilipes</name>
    <name type="common">Giant wood spider</name>
    <name type="synonym">Nephila maculata</name>
    <dbReference type="NCBI Taxonomy" id="299642"/>
    <lineage>
        <taxon>Eukaryota</taxon>
        <taxon>Metazoa</taxon>
        <taxon>Ecdysozoa</taxon>
        <taxon>Arthropoda</taxon>
        <taxon>Chelicerata</taxon>
        <taxon>Arachnida</taxon>
        <taxon>Araneae</taxon>
        <taxon>Araneomorphae</taxon>
        <taxon>Entelegynae</taxon>
        <taxon>Araneoidea</taxon>
        <taxon>Nephilidae</taxon>
        <taxon>Nephila</taxon>
    </lineage>
</organism>
<evidence type="ECO:0000256" key="1">
    <source>
        <dbReference type="PROSITE-ProRule" id="PRU00076"/>
    </source>
</evidence>
<dbReference type="InterPro" id="IPR000742">
    <property type="entry name" value="EGF"/>
</dbReference>
<evidence type="ECO:0000256" key="2">
    <source>
        <dbReference type="SAM" id="Phobius"/>
    </source>
</evidence>
<keyword evidence="2" id="KW-0812">Transmembrane</keyword>
<name>A0A8X6IZB4_NEPPI</name>
<keyword evidence="5" id="KW-1185">Reference proteome</keyword>
<dbReference type="Gene3D" id="2.10.25.10">
    <property type="entry name" value="Laminin"/>
    <property type="match status" value="1"/>
</dbReference>
<dbReference type="AlphaFoldDB" id="A0A8X6IZB4"/>
<dbReference type="OrthoDB" id="6416483at2759"/>
<dbReference type="EMBL" id="BMAW01094653">
    <property type="protein sequence ID" value="GFS66703.1"/>
    <property type="molecule type" value="Genomic_DNA"/>
</dbReference>
<feature type="disulfide bond" evidence="1">
    <location>
        <begin position="177"/>
        <end position="186"/>
    </location>
</feature>
<dbReference type="SMART" id="SM01411">
    <property type="entry name" value="Ephrin_rec_like"/>
    <property type="match status" value="2"/>
</dbReference>
<proteinExistence type="predicted"/>
<protein>
    <recommendedName>
        <fullName evidence="3">EGF-like domain-containing protein</fullName>
    </recommendedName>
</protein>
<dbReference type="InterPro" id="IPR009030">
    <property type="entry name" value="Growth_fac_rcpt_cys_sf"/>
</dbReference>
<dbReference type="Pfam" id="PF07699">
    <property type="entry name" value="Ephrin_rec_like"/>
    <property type="match status" value="2"/>
</dbReference>
<evidence type="ECO:0000259" key="3">
    <source>
        <dbReference type="PROSITE" id="PS50026"/>
    </source>
</evidence>
<dbReference type="SUPFAM" id="SSF57196">
    <property type="entry name" value="EGF/Laminin"/>
    <property type="match status" value="1"/>
</dbReference>
<evidence type="ECO:0000313" key="4">
    <source>
        <dbReference type="EMBL" id="GFS66703.1"/>
    </source>
</evidence>
<feature type="disulfide bond" evidence="1">
    <location>
        <begin position="154"/>
        <end position="164"/>
    </location>
</feature>